<feature type="region of interest" description="Disordered" evidence="15">
    <location>
        <begin position="270"/>
        <end position="289"/>
    </location>
</feature>
<feature type="compositionally biased region" description="Basic and acidic residues" evidence="15">
    <location>
        <begin position="352"/>
        <end position="362"/>
    </location>
</feature>
<evidence type="ECO:0000256" key="11">
    <source>
        <dbReference type="ARBA" id="ARBA00023242"/>
    </source>
</evidence>
<comment type="cofactor">
    <cofactor evidence="1">
        <name>Fe(2+)</name>
        <dbReference type="ChEBI" id="CHEBI:29033"/>
    </cofactor>
</comment>
<dbReference type="Gene3D" id="2.60.120.590">
    <property type="entry name" value="Alpha-ketoglutarate-dependent dioxygenase AlkB-like"/>
    <property type="match status" value="1"/>
</dbReference>
<keyword evidence="6" id="KW-0479">Metal-binding</keyword>
<feature type="region of interest" description="Disordered" evidence="15">
    <location>
        <begin position="297"/>
        <end position="362"/>
    </location>
</feature>
<evidence type="ECO:0000256" key="4">
    <source>
        <dbReference type="ARBA" id="ARBA00012931"/>
    </source>
</evidence>
<protein>
    <recommendedName>
        <fullName evidence="5">RNA demethylase ALKBH5</fullName>
        <ecNumber evidence="4">1.14.11.53</ecNumber>
    </recommendedName>
    <alternativeName>
        <fullName evidence="12">Alkylated DNA repair protein alkB homolog 5</fullName>
    </alternativeName>
    <alternativeName>
        <fullName evidence="13">Alpha-ketoglutarate-dependent dioxygenase alkB homolog 5</fullName>
    </alternativeName>
</protein>
<evidence type="ECO:0000256" key="14">
    <source>
        <dbReference type="ARBA" id="ARBA00047565"/>
    </source>
</evidence>
<feature type="domain" description="Alpha-ketoglutarate-dependent dioxygenase AlkB-like" evidence="16">
    <location>
        <begin position="133"/>
        <end position="249"/>
    </location>
</feature>
<evidence type="ECO:0000259" key="16">
    <source>
        <dbReference type="Pfam" id="PF13532"/>
    </source>
</evidence>
<evidence type="ECO:0000313" key="18">
    <source>
        <dbReference type="RefSeq" id="XP_002732258.1"/>
    </source>
</evidence>
<evidence type="ECO:0000256" key="12">
    <source>
        <dbReference type="ARBA" id="ARBA00030726"/>
    </source>
</evidence>
<comment type="subcellular location">
    <subcellularLocation>
        <location evidence="2">Nucleus speckle</location>
    </subcellularLocation>
</comment>
<evidence type="ECO:0000256" key="7">
    <source>
        <dbReference type="ARBA" id="ARBA00022964"/>
    </source>
</evidence>
<feature type="region of interest" description="Disordered" evidence="15">
    <location>
        <begin position="13"/>
        <end position="34"/>
    </location>
</feature>
<dbReference type="InterPro" id="IPR037151">
    <property type="entry name" value="AlkB-like_sf"/>
</dbReference>
<keyword evidence="11" id="KW-0539">Nucleus</keyword>
<evidence type="ECO:0000256" key="2">
    <source>
        <dbReference type="ARBA" id="ARBA00004324"/>
    </source>
</evidence>
<evidence type="ECO:0000256" key="5">
    <source>
        <dbReference type="ARBA" id="ARBA00018485"/>
    </source>
</evidence>
<evidence type="ECO:0000256" key="13">
    <source>
        <dbReference type="ARBA" id="ARBA00033313"/>
    </source>
</evidence>
<evidence type="ECO:0000256" key="3">
    <source>
        <dbReference type="ARBA" id="ARBA00007879"/>
    </source>
</evidence>
<dbReference type="Pfam" id="PF13532">
    <property type="entry name" value="2OG-FeII_Oxy_2"/>
    <property type="match status" value="1"/>
</dbReference>
<evidence type="ECO:0000256" key="15">
    <source>
        <dbReference type="SAM" id="MobiDB-lite"/>
    </source>
</evidence>
<dbReference type="PANTHER" id="PTHR32074:SF2">
    <property type="entry name" value="RNA DEMETHYLASE ALKBH5"/>
    <property type="match status" value="1"/>
</dbReference>
<organism evidence="17 18">
    <name type="scientific">Saccoglossus kowalevskii</name>
    <name type="common">Acorn worm</name>
    <dbReference type="NCBI Taxonomy" id="10224"/>
    <lineage>
        <taxon>Eukaryota</taxon>
        <taxon>Metazoa</taxon>
        <taxon>Hemichordata</taxon>
        <taxon>Enteropneusta</taxon>
        <taxon>Harrimaniidae</taxon>
        <taxon>Saccoglossus</taxon>
    </lineage>
</organism>
<evidence type="ECO:0000256" key="10">
    <source>
        <dbReference type="ARBA" id="ARBA00023157"/>
    </source>
</evidence>
<gene>
    <name evidence="18" type="primary">LOC100378951</name>
</gene>
<sequence length="362" mass="41334">MAATFVDLREKLKSPHRKNVNNRQSYADDNDRDFMYRHRSYKTTHSKKRKPRNNQDELRLVHSGIKQRRDVFSAEECRIIEEKIDSVVADADRSIFKKHTVDRAPLRNKYFFGEGYTYGTQLDKKGPGQERLYPRGEVDDIPGWVQELVIKRLVSSKMIPDGFVNSAVINDYKPGGCIVSHVDPIHIFERPIASVSFMSDCALCFGCKFSFKPIRTSRPLLSLPLTRGCVTLLSGYAANDITHCIRPQDVKARRAVIILRKVRDDAPRLGDKINMPLPLTGAVEKDGDSLNEQRRLKSAISVPSGNDDASRKRSHDSDDDCSSSQSDDDDPWRNSSKMYSDRESSYSHQKRSVREPKKLKQD</sequence>
<dbReference type="SUPFAM" id="SSF51197">
    <property type="entry name" value="Clavaminate synthase-like"/>
    <property type="match status" value="1"/>
</dbReference>
<dbReference type="EC" id="1.14.11.53" evidence="4"/>
<name>A0ABM0GL19_SACKO</name>
<proteinExistence type="inferred from homology"/>
<evidence type="ECO:0000256" key="9">
    <source>
        <dbReference type="ARBA" id="ARBA00023004"/>
    </source>
</evidence>
<reference evidence="18" key="1">
    <citation type="submission" date="2025-08" db="UniProtKB">
        <authorList>
            <consortium name="RefSeq"/>
        </authorList>
    </citation>
    <scope>IDENTIFICATION</scope>
    <source>
        <tissue evidence="18">Testes</tissue>
    </source>
</reference>
<keyword evidence="17" id="KW-1185">Reference proteome</keyword>
<accession>A0ABM0GL19</accession>
<dbReference type="GeneID" id="100378951"/>
<keyword evidence="10" id="KW-1015">Disulfide bond</keyword>
<dbReference type="InterPro" id="IPR032860">
    <property type="entry name" value="ALKBH5"/>
</dbReference>
<keyword evidence="9" id="KW-0408">Iron</keyword>
<keyword evidence="7" id="KW-0223">Dioxygenase</keyword>
<comment type="similarity">
    <text evidence="3">Belongs to the alkB family.</text>
</comment>
<dbReference type="Proteomes" id="UP000694865">
    <property type="component" value="Unplaced"/>
</dbReference>
<comment type="catalytic activity">
    <reaction evidence="14">
        <text>an N(6)-methyladenosine in mRNA + 2-oxoglutarate + O2 = an adenosine in mRNA + formaldehyde + succinate + CO2</text>
        <dbReference type="Rhea" id="RHEA:49520"/>
        <dbReference type="Rhea" id="RHEA-COMP:12414"/>
        <dbReference type="Rhea" id="RHEA-COMP:12417"/>
        <dbReference type="ChEBI" id="CHEBI:15379"/>
        <dbReference type="ChEBI" id="CHEBI:16526"/>
        <dbReference type="ChEBI" id="CHEBI:16810"/>
        <dbReference type="ChEBI" id="CHEBI:16842"/>
        <dbReference type="ChEBI" id="CHEBI:30031"/>
        <dbReference type="ChEBI" id="CHEBI:74411"/>
        <dbReference type="ChEBI" id="CHEBI:74449"/>
        <dbReference type="EC" id="1.14.11.53"/>
    </reaction>
    <physiologicalReaction direction="left-to-right" evidence="14">
        <dbReference type="Rhea" id="RHEA:49521"/>
    </physiologicalReaction>
</comment>
<dbReference type="InterPro" id="IPR027450">
    <property type="entry name" value="AlkB-like"/>
</dbReference>
<feature type="compositionally biased region" description="Acidic residues" evidence="15">
    <location>
        <begin position="317"/>
        <end position="330"/>
    </location>
</feature>
<dbReference type="RefSeq" id="XP_002732258.1">
    <property type="nucleotide sequence ID" value="XM_002732212.2"/>
</dbReference>
<dbReference type="PANTHER" id="PTHR32074">
    <property type="entry name" value="RNA DEMETHYLASE ALKBH5"/>
    <property type="match status" value="1"/>
</dbReference>
<evidence type="ECO:0000256" key="6">
    <source>
        <dbReference type="ARBA" id="ARBA00022723"/>
    </source>
</evidence>
<evidence type="ECO:0000256" key="1">
    <source>
        <dbReference type="ARBA" id="ARBA00001954"/>
    </source>
</evidence>
<evidence type="ECO:0000256" key="8">
    <source>
        <dbReference type="ARBA" id="ARBA00023002"/>
    </source>
</evidence>
<evidence type="ECO:0000313" key="17">
    <source>
        <dbReference type="Proteomes" id="UP000694865"/>
    </source>
</evidence>
<keyword evidence="8" id="KW-0560">Oxidoreductase</keyword>